<protein>
    <recommendedName>
        <fullName evidence="1">DUF7168 domain-containing protein</fullName>
    </recommendedName>
</protein>
<comment type="caution">
    <text evidence="2">The sequence shown here is derived from an EMBL/GenBank/DDBJ whole genome shotgun (WGS) entry which is preliminary data.</text>
</comment>
<dbReference type="Pfam" id="PF23771">
    <property type="entry name" value="DUF7168"/>
    <property type="match status" value="1"/>
</dbReference>
<sequence>MDTDKILQKLRKLMNLKESAAAVGNVGEANAAAAGITRLLLEYNLSEKDIPEQDKIDNPIAVEDIPYRTSVENGVWYRELVQTVCYFNFCKLLICLKMNSKTGKRERDKFKIVGRKNNVETVLYLISFLSNKFVVLGRKEYPAYHRKCILELGKSPLSQKAFLRSFLIGCIVGIREKFERDQKEFGESITALIVSNNDMIDEFLKKEMGDIKNARKSKKPDIDMISGKQGFIAGYNVEINKGIYSKDGEHKTLTDK</sequence>
<proteinExistence type="predicted"/>
<evidence type="ECO:0000313" key="2">
    <source>
        <dbReference type="EMBL" id="GKH73467.1"/>
    </source>
</evidence>
<accession>A0AA37KG21</accession>
<reference evidence="2" key="1">
    <citation type="submission" date="2022-01" db="EMBL/GenBank/DDBJ databases">
        <title>Novel bile acid biosynthetic pathways are enriched in the microbiome of centenarians.</title>
        <authorList>
            <person name="Sato Y."/>
            <person name="Atarashi K."/>
            <person name="Plichta R.D."/>
            <person name="Arai Y."/>
            <person name="Sasajima S."/>
            <person name="Kearney M.S."/>
            <person name="Suda W."/>
            <person name="Takeshita K."/>
            <person name="Sasaki T."/>
            <person name="Okamoto S."/>
            <person name="Skelly N.A."/>
            <person name="Okamura Y."/>
            <person name="Vlamakis H."/>
            <person name="Li Y."/>
            <person name="Tanoue T."/>
            <person name="Takei H."/>
            <person name="Nittono H."/>
            <person name="Narushima S."/>
            <person name="Irie J."/>
            <person name="Itoh H."/>
            <person name="Moriya K."/>
            <person name="Sugiura Y."/>
            <person name="Suematsu M."/>
            <person name="Moritoki N."/>
            <person name="Shibata S."/>
            <person name="Littman R.D."/>
            <person name="Fischbach A.M."/>
            <person name="Uwamino Y."/>
            <person name="Inoue T."/>
            <person name="Honda A."/>
            <person name="Hattori M."/>
            <person name="Murai T."/>
            <person name="Xavier J.R."/>
            <person name="Hirose N."/>
            <person name="Honda K."/>
        </authorList>
    </citation>
    <scope>NUCLEOTIDE SEQUENCE</scope>
    <source>
        <strain evidence="2">CE91-St3</strain>
    </source>
</reference>
<organism evidence="2 3">
    <name type="scientific">Parabacteroides merdae</name>
    <dbReference type="NCBI Taxonomy" id="46503"/>
    <lineage>
        <taxon>Bacteria</taxon>
        <taxon>Pseudomonadati</taxon>
        <taxon>Bacteroidota</taxon>
        <taxon>Bacteroidia</taxon>
        <taxon>Bacteroidales</taxon>
        <taxon>Tannerellaceae</taxon>
        <taxon>Parabacteroides</taxon>
    </lineage>
</organism>
<evidence type="ECO:0000259" key="1">
    <source>
        <dbReference type="Pfam" id="PF23771"/>
    </source>
</evidence>
<feature type="domain" description="DUF7168" evidence="1">
    <location>
        <begin position="66"/>
        <end position="184"/>
    </location>
</feature>
<dbReference type="RefSeq" id="WP_229101611.1">
    <property type="nucleotide sequence ID" value="NZ_JADMOA010000032.1"/>
</dbReference>
<gene>
    <name evidence="2" type="ORF">CE91St3_33300</name>
</gene>
<evidence type="ECO:0000313" key="3">
    <source>
        <dbReference type="Proteomes" id="UP001055114"/>
    </source>
</evidence>
<dbReference type="Proteomes" id="UP001055114">
    <property type="component" value="Unassembled WGS sequence"/>
</dbReference>
<dbReference type="InterPro" id="IPR055592">
    <property type="entry name" value="DUF7168"/>
</dbReference>
<name>A0AA37KG21_9BACT</name>
<dbReference type="AlphaFoldDB" id="A0AA37KG21"/>
<dbReference type="EMBL" id="BQNZ01000003">
    <property type="protein sequence ID" value="GKH73467.1"/>
    <property type="molecule type" value="Genomic_DNA"/>
</dbReference>